<comment type="similarity">
    <text evidence="10">Belongs to the NDK family.</text>
</comment>
<feature type="transmembrane region" description="Helical" evidence="11">
    <location>
        <begin position="20"/>
        <end position="39"/>
    </location>
</feature>
<comment type="cofactor">
    <cofactor evidence="1">
        <name>Mn(2+)</name>
        <dbReference type="ChEBI" id="CHEBI:29035"/>
    </cofactor>
</comment>
<dbReference type="Gene3D" id="3.60.21.10">
    <property type="match status" value="1"/>
</dbReference>
<comment type="caution">
    <text evidence="13">The sequence shown here is derived from an EMBL/GenBank/DDBJ whole genome shotgun (WGS) entry which is preliminary data.</text>
</comment>
<keyword evidence="6" id="KW-0378">Hydrolase</keyword>
<evidence type="ECO:0000259" key="12">
    <source>
        <dbReference type="SMART" id="SM00562"/>
    </source>
</evidence>
<reference evidence="13 14" key="1">
    <citation type="journal article" date="2015" name="Genome Biol. Evol.">
        <title>The genome of winter moth (Operophtera brumata) provides a genomic perspective on sexual dimorphism and phenology.</title>
        <authorList>
            <person name="Derks M.F."/>
            <person name="Smit S."/>
            <person name="Salis L."/>
            <person name="Schijlen E."/>
            <person name="Bossers A."/>
            <person name="Mateman C."/>
            <person name="Pijl A.S."/>
            <person name="de Ridder D."/>
            <person name="Groenen M.A."/>
            <person name="Visser M.E."/>
            <person name="Megens H.J."/>
        </authorList>
    </citation>
    <scope>NUCLEOTIDE SEQUENCE [LARGE SCALE GENOMIC DNA]</scope>
    <source>
        <strain evidence="13">WM2013NL</strain>
        <tissue evidence="13">Head and thorax</tissue>
    </source>
</reference>
<keyword evidence="5" id="KW-0479">Metal-binding</keyword>
<accession>A0A0L7LQ67</accession>
<evidence type="ECO:0000256" key="2">
    <source>
        <dbReference type="ARBA" id="ARBA00004141"/>
    </source>
</evidence>
<evidence type="ECO:0000256" key="10">
    <source>
        <dbReference type="PROSITE-ProRule" id="PRU00706"/>
    </source>
</evidence>
<evidence type="ECO:0000313" key="13">
    <source>
        <dbReference type="EMBL" id="KOB77549.1"/>
    </source>
</evidence>
<keyword evidence="8 11" id="KW-0472">Membrane</keyword>
<dbReference type="Pfam" id="PF00149">
    <property type="entry name" value="Metallophos"/>
    <property type="match status" value="1"/>
</dbReference>
<name>A0A0L7LQ67_OPEBR</name>
<dbReference type="InterPro" id="IPR036850">
    <property type="entry name" value="NDK-like_dom_sf"/>
</dbReference>
<dbReference type="InterPro" id="IPR033308">
    <property type="entry name" value="PGAP5/Cdc1/Ted1"/>
</dbReference>
<dbReference type="InterPro" id="IPR012337">
    <property type="entry name" value="RNaseH-like_sf"/>
</dbReference>
<dbReference type="Proteomes" id="UP000037510">
    <property type="component" value="Unassembled WGS sequence"/>
</dbReference>
<evidence type="ECO:0000256" key="6">
    <source>
        <dbReference type="ARBA" id="ARBA00022801"/>
    </source>
</evidence>
<dbReference type="Gene3D" id="3.30.70.141">
    <property type="entry name" value="Nucleoside diphosphate kinase-like domain"/>
    <property type="match status" value="1"/>
</dbReference>
<comment type="similarity">
    <text evidence="3">Belongs to the metallophosphoesterase superfamily. MPPE1 family.</text>
</comment>
<proteinExistence type="inferred from homology"/>
<dbReference type="EMBL" id="JTDY01000360">
    <property type="protein sequence ID" value="KOB77549.1"/>
    <property type="molecule type" value="Genomic_DNA"/>
</dbReference>
<gene>
    <name evidence="13" type="ORF">OBRU01_03907</name>
</gene>
<dbReference type="SUPFAM" id="SSF53098">
    <property type="entry name" value="Ribonuclease H-like"/>
    <property type="match status" value="1"/>
</dbReference>
<dbReference type="PANTHER" id="PTHR13315">
    <property type="entry name" value="METALLO PHOSPHOESTERASE RELATED"/>
    <property type="match status" value="1"/>
</dbReference>
<dbReference type="InterPro" id="IPR034907">
    <property type="entry name" value="NDK-like_dom"/>
</dbReference>
<dbReference type="GO" id="GO:0006506">
    <property type="term" value="P:GPI anchor biosynthetic process"/>
    <property type="evidence" value="ECO:0007669"/>
    <property type="project" value="InterPro"/>
</dbReference>
<evidence type="ECO:0000256" key="8">
    <source>
        <dbReference type="ARBA" id="ARBA00023136"/>
    </source>
</evidence>
<keyword evidence="9" id="KW-0464">Manganese</keyword>
<keyword evidence="14" id="KW-1185">Reference proteome</keyword>
<organism evidence="13 14">
    <name type="scientific">Operophtera brumata</name>
    <name type="common">Winter moth</name>
    <name type="synonym">Phalaena brumata</name>
    <dbReference type="NCBI Taxonomy" id="104452"/>
    <lineage>
        <taxon>Eukaryota</taxon>
        <taxon>Metazoa</taxon>
        <taxon>Ecdysozoa</taxon>
        <taxon>Arthropoda</taxon>
        <taxon>Hexapoda</taxon>
        <taxon>Insecta</taxon>
        <taxon>Pterygota</taxon>
        <taxon>Neoptera</taxon>
        <taxon>Endopterygota</taxon>
        <taxon>Lepidoptera</taxon>
        <taxon>Glossata</taxon>
        <taxon>Ditrysia</taxon>
        <taxon>Geometroidea</taxon>
        <taxon>Geometridae</taxon>
        <taxon>Larentiinae</taxon>
        <taxon>Operophtera</taxon>
    </lineage>
</organism>
<evidence type="ECO:0000256" key="11">
    <source>
        <dbReference type="SAM" id="Phobius"/>
    </source>
</evidence>
<keyword evidence="7 11" id="KW-1133">Transmembrane helix</keyword>
<evidence type="ECO:0000313" key="14">
    <source>
        <dbReference type="Proteomes" id="UP000037510"/>
    </source>
</evidence>
<dbReference type="AlphaFoldDB" id="A0A0L7LQ67"/>
<dbReference type="PROSITE" id="PS51374">
    <property type="entry name" value="NDPK_LIKE"/>
    <property type="match status" value="1"/>
</dbReference>
<dbReference type="SUPFAM" id="SSF56300">
    <property type="entry name" value="Metallo-dependent phosphatases"/>
    <property type="match status" value="1"/>
</dbReference>
<dbReference type="Pfam" id="PF00334">
    <property type="entry name" value="NDK"/>
    <property type="match status" value="1"/>
</dbReference>
<comment type="subcellular location">
    <subcellularLocation>
        <location evidence="2">Membrane</location>
        <topology evidence="2">Multi-pass membrane protein</topology>
    </subcellularLocation>
</comment>
<dbReference type="PANTHER" id="PTHR13315:SF0">
    <property type="entry name" value="METALLOPHOSPHOESTERASE 1"/>
    <property type="match status" value="1"/>
</dbReference>
<dbReference type="SMART" id="SM00562">
    <property type="entry name" value="NDK"/>
    <property type="match status" value="1"/>
</dbReference>
<comment type="caution">
    <text evidence="10">Lacks conserved residue(s) required for the propagation of feature annotation.</text>
</comment>
<dbReference type="SUPFAM" id="SSF54919">
    <property type="entry name" value="Nucleoside diphosphate kinase, NDK"/>
    <property type="match status" value="1"/>
</dbReference>
<evidence type="ECO:0000256" key="3">
    <source>
        <dbReference type="ARBA" id="ARBA00008895"/>
    </source>
</evidence>
<protein>
    <submittedName>
        <fullName evidence="13">Metallophosphoesterase 1</fullName>
    </submittedName>
</protein>
<dbReference type="GO" id="GO:0016020">
    <property type="term" value="C:membrane"/>
    <property type="evidence" value="ECO:0007669"/>
    <property type="project" value="UniProtKB-SubCell"/>
</dbReference>
<keyword evidence="4 11" id="KW-0812">Transmembrane</keyword>
<feature type="domain" description="Nucleoside diphosphate kinase-like" evidence="12">
    <location>
        <begin position="295"/>
        <end position="419"/>
    </location>
</feature>
<evidence type="ECO:0000256" key="9">
    <source>
        <dbReference type="ARBA" id="ARBA00023211"/>
    </source>
</evidence>
<dbReference type="GO" id="GO:0016787">
    <property type="term" value="F:hydrolase activity"/>
    <property type="evidence" value="ECO:0007669"/>
    <property type="project" value="UniProtKB-KW"/>
</dbReference>
<dbReference type="InterPro" id="IPR004843">
    <property type="entry name" value="Calcineurin-like_PHP"/>
</dbReference>
<evidence type="ECO:0000256" key="1">
    <source>
        <dbReference type="ARBA" id="ARBA00001936"/>
    </source>
</evidence>
<dbReference type="STRING" id="104452.A0A0L7LQ67"/>
<sequence>MALYPRSWRRKLINNGFSRFVAGIVFIYFYCEYLIYYVTQIQCGWPFLNNEPENGVKPVYAMILADTHLLASNGHWFDKWRREWQMHRGFQTALTLHRPDVVFVLGDLFDDGKSASEKEFTEYVARFNNLFRVPESTPMYPVVGNHDIGFHYRGNHFVLINSMAMEGDGCSLCARTVTDIDRIAEWNALHRTTWNSTQHTEEFWVEVYNFKNAVGDRTFCHVSKLALGIMSLPFSNAVVERAFSQVAIIKDKLRNRLAINTAESILRVRYTMMDGCINFQPSEKMLKKFNSEKMLELTLAIIKPHAVKNPIALSYIRQILKNKFVVVNTKRVSLDKETASNFYKEHLGKFFYNRLVTFMTSGCIDLHVLGHMDAIKLWRQMLGPTNFSFYRWHNQEETTYRKGPIIFNNHLFRHPDAAPLPEREHLFEERWDCLSKESTEYLVESLAPRAAFGGHTHHSCAVRHSFVPTHEHKIEFIEYTVPSFSWRNRPDPKYYLATITPNEVKVSKCGMPRERTLQVTAILMITQDSAFRK</sequence>
<dbReference type="InterPro" id="IPR029052">
    <property type="entry name" value="Metallo-depent_PP-like"/>
</dbReference>
<evidence type="ECO:0000256" key="4">
    <source>
        <dbReference type="ARBA" id="ARBA00022692"/>
    </source>
</evidence>
<evidence type="ECO:0000256" key="7">
    <source>
        <dbReference type="ARBA" id="ARBA00022989"/>
    </source>
</evidence>
<dbReference type="GO" id="GO:0046872">
    <property type="term" value="F:metal ion binding"/>
    <property type="evidence" value="ECO:0007669"/>
    <property type="project" value="UniProtKB-KW"/>
</dbReference>
<evidence type="ECO:0000256" key="5">
    <source>
        <dbReference type="ARBA" id="ARBA00022723"/>
    </source>
</evidence>